<comment type="caution">
    <text evidence="1">The sequence shown here is derived from an EMBL/GenBank/DDBJ whole genome shotgun (WGS) entry which is preliminary data.</text>
</comment>
<organism evidence="1 2">
    <name type="scientific">Ramazzottius varieornatus</name>
    <name type="common">Water bear</name>
    <name type="synonym">Tardigrade</name>
    <dbReference type="NCBI Taxonomy" id="947166"/>
    <lineage>
        <taxon>Eukaryota</taxon>
        <taxon>Metazoa</taxon>
        <taxon>Ecdysozoa</taxon>
        <taxon>Tardigrada</taxon>
        <taxon>Eutardigrada</taxon>
        <taxon>Parachela</taxon>
        <taxon>Hypsibioidea</taxon>
        <taxon>Ramazzottiidae</taxon>
        <taxon>Ramazzottius</taxon>
    </lineage>
</organism>
<sequence>MDIPHTILADVFAYFELHFNFYFRRVSQTWRKLLTRTFRNNHLTFNLSSAPRCEIAVYSFDDPYFAYDNNLPVNLKEWFDGQKDTQRRRYGQTFSGIDVHDSFVDGIKKNMAGMDSPPQFYLWWNVRLAASDLLDLHIQSRLRPTEAVLPPGCRLVLKDCWITGVNWFTLLHHHLTKTLHIIHVTEMEEVNIGPMDKGRRHGMASSYEYGEGEAEVFAREMLRLGRKYAKPMTDKERRILQSTFQYYWQRQENEYLPQFPNAFASLIRTHEPDFSELHHDALRILSTSHPKVLKALTERLLEALTQDCNYV</sequence>
<protein>
    <recommendedName>
        <fullName evidence="3">F-box domain-containing protein</fullName>
    </recommendedName>
</protein>
<accession>A0A1D1WBY2</accession>
<evidence type="ECO:0008006" key="3">
    <source>
        <dbReference type="Google" id="ProtNLM"/>
    </source>
</evidence>
<keyword evidence="2" id="KW-1185">Reference proteome</keyword>
<gene>
    <name evidence="1" type="primary">RvY_19421-1</name>
    <name evidence="1" type="synonym">RvY_19421.1</name>
    <name evidence="1" type="ORF">RvY_19421</name>
</gene>
<dbReference type="EMBL" id="BDGG01000069">
    <property type="protein sequence ID" value="GAV09944.1"/>
    <property type="molecule type" value="Genomic_DNA"/>
</dbReference>
<evidence type="ECO:0000313" key="2">
    <source>
        <dbReference type="Proteomes" id="UP000186922"/>
    </source>
</evidence>
<dbReference type="Proteomes" id="UP000186922">
    <property type="component" value="Unassembled WGS sequence"/>
</dbReference>
<name>A0A1D1WBY2_RAMVA</name>
<dbReference type="AlphaFoldDB" id="A0A1D1WBY2"/>
<evidence type="ECO:0000313" key="1">
    <source>
        <dbReference type="EMBL" id="GAV09944.1"/>
    </source>
</evidence>
<proteinExistence type="predicted"/>
<reference evidence="1 2" key="1">
    <citation type="journal article" date="2016" name="Nat. Commun.">
        <title>Extremotolerant tardigrade genome and improved radiotolerance of human cultured cells by tardigrade-unique protein.</title>
        <authorList>
            <person name="Hashimoto T."/>
            <person name="Horikawa D.D."/>
            <person name="Saito Y."/>
            <person name="Kuwahara H."/>
            <person name="Kozuka-Hata H."/>
            <person name="Shin-I T."/>
            <person name="Minakuchi Y."/>
            <person name="Ohishi K."/>
            <person name="Motoyama A."/>
            <person name="Aizu T."/>
            <person name="Enomoto A."/>
            <person name="Kondo K."/>
            <person name="Tanaka S."/>
            <person name="Hara Y."/>
            <person name="Koshikawa S."/>
            <person name="Sagara H."/>
            <person name="Miura T."/>
            <person name="Yokobori S."/>
            <person name="Miyagawa K."/>
            <person name="Suzuki Y."/>
            <person name="Kubo T."/>
            <person name="Oyama M."/>
            <person name="Kohara Y."/>
            <person name="Fujiyama A."/>
            <person name="Arakawa K."/>
            <person name="Katayama T."/>
            <person name="Toyoda A."/>
            <person name="Kunieda T."/>
        </authorList>
    </citation>
    <scope>NUCLEOTIDE SEQUENCE [LARGE SCALE GENOMIC DNA]</scope>
    <source>
        <strain evidence="1 2">YOKOZUNA-1</strain>
    </source>
</reference>